<evidence type="ECO:0000313" key="1">
    <source>
        <dbReference type="EMBL" id="PAV76668.1"/>
    </source>
</evidence>
<organism evidence="1 2">
    <name type="scientific">Diploscapter pachys</name>
    <dbReference type="NCBI Taxonomy" id="2018661"/>
    <lineage>
        <taxon>Eukaryota</taxon>
        <taxon>Metazoa</taxon>
        <taxon>Ecdysozoa</taxon>
        <taxon>Nematoda</taxon>
        <taxon>Chromadorea</taxon>
        <taxon>Rhabditida</taxon>
        <taxon>Rhabditina</taxon>
        <taxon>Rhabditomorpha</taxon>
        <taxon>Rhabditoidea</taxon>
        <taxon>Rhabditidae</taxon>
        <taxon>Diploscapter</taxon>
    </lineage>
</organism>
<sequence length="83" mass="9632">MNRVCKETRGGAGPNASRCISVRGHCNFAFQRDFVDFQAFRCRDDDHGSAATCSEKVKQQQRKWHRIDKEVMNADHEEIFILM</sequence>
<comment type="caution">
    <text evidence="1">The sequence shown here is derived from an EMBL/GenBank/DDBJ whole genome shotgun (WGS) entry which is preliminary data.</text>
</comment>
<dbReference type="Proteomes" id="UP000218231">
    <property type="component" value="Unassembled WGS sequence"/>
</dbReference>
<reference evidence="1 2" key="1">
    <citation type="journal article" date="2017" name="Curr. Biol.">
        <title>Genome architecture and evolution of a unichromosomal asexual nematode.</title>
        <authorList>
            <person name="Fradin H."/>
            <person name="Zegar C."/>
            <person name="Gutwein M."/>
            <person name="Lucas J."/>
            <person name="Kovtun M."/>
            <person name="Corcoran D."/>
            <person name="Baugh L.R."/>
            <person name="Kiontke K."/>
            <person name="Gunsalus K."/>
            <person name="Fitch D.H."/>
            <person name="Piano F."/>
        </authorList>
    </citation>
    <scope>NUCLEOTIDE SEQUENCE [LARGE SCALE GENOMIC DNA]</scope>
    <source>
        <strain evidence="1">PF1309</strain>
    </source>
</reference>
<protein>
    <submittedName>
        <fullName evidence="1">Uncharacterized protein</fullName>
    </submittedName>
</protein>
<gene>
    <name evidence="1" type="ORF">WR25_17688</name>
</gene>
<name>A0A2A2KRZ1_9BILA</name>
<dbReference type="EMBL" id="LIAE01007833">
    <property type="protein sequence ID" value="PAV76668.1"/>
    <property type="molecule type" value="Genomic_DNA"/>
</dbReference>
<accession>A0A2A2KRZ1</accession>
<dbReference type="AlphaFoldDB" id="A0A2A2KRZ1"/>
<keyword evidence="2" id="KW-1185">Reference proteome</keyword>
<proteinExistence type="predicted"/>
<evidence type="ECO:0000313" key="2">
    <source>
        <dbReference type="Proteomes" id="UP000218231"/>
    </source>
</evidence>